<dbReference type="PANTHER" id="PTHR36174">
    <property type="entry name" value="LIPID II:GLYCINE GLYCYLTRANSFERASE"/>
    <property type="match status" value="1"/>
</dbReference>
<dbReference type="OrthoDB" id="341858at2"/>
<accession>A0A0J9E3L3</accession>
<evidence type="ECO:0000259" key="1">
    <source>
        <dbReference type="Pfam" id="PF13480"/>
    </source>
</evidence>
<organism evidence="2 3">
    <name type="scientific">Candidatus Rhodobacter oscarellae</name>
    <dbReference type="NCBI Taxonomy" id="1675527"/>
    <lineage>
        <taxon>Bacteria</taxon>
        <taxon>Pseudomonadati</taxon>
        <taxon>Pseudomonadota</taxon>
        <taxon>Alphaproteobacteria</taxon>
        <taxon>Rhodobacterales</taxon>
        <taxon>Rhodobacter group</taxon>
        <taxon>Rhodobacter</taxon>
    </lineage>
</organism>
<dbReference type="RefSeq" id="WP_049643109.1">
    <property type="nucleotide sequence ID" value="NZ_LFTY01000002.1"/>
</dbReference>
<keyword evidence="3" id="KW-1185">Reference proteome</keyword>
<dbReference type="InterPro" id="IPR050644">
    <property type="entry name" value="PG_Glycine_Bridge_Synth"/>
</dbReference>
<dbReference type="Proteomes" id="UP000037178">
    <property type="component" value="Unassembled WGS sequence"/>
</dbReference>
<evidence type="ECO:0000313" key="3">
    <source>
        <dbReference type="Proteomes" id="UP000037178"/>
    </source>
</evidence>
<reference evidence="2 3" key="1">
    <citation type="submission" date="2015-06" db="EMBL/GenBank/DDBJ databases">
        <title>Draft genome sequence of an Alphaproteobacteria species associated to the Mediterranean sponge Oscarella lobularis.</title>
        <authorList>
            <person name="Jourda C."/>
            <person name="Santini S."/>
            <person name="Claverie J.-M."/>
        </authorList>
    </citation>
    <scope>NUCLEOTIDE SEQUENCE [LARGE SCALE GENOMIC DNA]</scope>
    <source>
        <strain evidence="2">IGS</strain>
    </source>
</reference>
<proteinExistence type="predicted"/>
<feature type="domain" description="BioF2-like acetyltransferase" evidence="1">
    <location>
        <begin position="147"/>
        <end position="270"/>
    </location>
</feature>
<gene>
    <name evidence="2" type="ORF">AIOL_002338</name>
</gene>
<dbReference type="PATRIC" id="fig|1675527.3.peg.2452"/>
<dbReference type="Gene3D" id="3.40.630.30">
    <property type="match status" value="2"/>
</dbReference>
<dbReference type="InterPro" id="IPR016181">
    <property type="entry name" value="Acyl_CoA_acyltransferase"/>
</dbReference>
<name>A0A0J9E3L3_9RHOB</name>
<dbReference type="EMBL" id="LFTY01000002">
    <property type="protein sequence ID" value="KMW57375.1"/>
    <property type="molecule type" value="Genomic_DNA"/>
</dbReference>
<dbReference type="InterPro" id="IPR038740">
    <property type="entry name" value="BioF2-like_GNAT_dom"/>
</dbReference>
<evidence type="ECO:0000313" key="2">
    <source>
        <dbReference type="EMBL" id="KMW57375.1"/>
    </source>
</evidence>
<sequence length="317" mass="34508">MKICPIISATAWQDRLPHDAAALQQSWAYGAAVEAMGREVFRAEITDQGLTLGVAQVLLRRLGRFGLVGLMSRGPIWCGEVDASLRSAALRGLRAALPGQGARLLLATSEEPDQAGLMPLYTAAHMAEVDLSAGPRAARQAFHGKWRNRLVKAEAARLRVQTSRDPDTLVALIEREAEQQRHKRYRSLPGRFIANWVRNDPCGFRIYRALMGNQPVAEMLFLDHAPGVTYQMGWSSGAGRTLSAHHLLLWLAIQDFADIGRLRMDLGTLDTVTAPGLARFKLGAGAKVRRLGQTGLVLPGVPWPGGQGRATSVGRAQ</sequence>
<dbReference type="PANTHER" id="PTHR36174:SF1">
    <property type="entry name" value="LIPID II:GLYCINE GLYCYLTRANSFERASE"/>
    <property type="match status" value="1"/>
</dbReference>
<comment type="caution">
    <text evidence="2">The sequence shown here is derived from an EMBL/GenBank/DDBJ whole genome shotgun (WGS) entry which is preliminary data.</text>
</comment>
<dbReference type="STRING" id="1675527.AIOL_002338"/>
<dbReference type="AlphaFoldDB" id="A0A0J9E3L3"/>
<dbReference type="SUPFAM" id="SSF55729">
    <property type="entry name" value="Acyl-CoA N-acyltransferases (Nat)"/>
    <property type="match status" value="1"/>
</dbReference>
<protein>
    <recommendedName>
        <fullName evidence="1">BioF2-like acetyltransferase domain-containing protein</fullName>
    </recommendedName>
</protein>
<dbReference type="Pfam" id="PF13480">
    <property type="entry name" value="Acetyltransf_6"/>
    <property type="match status" value="1"/>
</dbReference>